<dbReference type="CDD" id="cd24163">
    <property type="entry name" value="RWDD2_C"/>
    <property type="match status" value="1"/>
</dbReference>
<dbReference type="InterPro" id="IPR006575">
    <property type="entry name" value="RWD_dom"/>
</dbReference>
<dbReference type="PIRSF" id="PIRSF038021">
    <property type="entry name" value="UCP038021_RWDD2"/>
    <property type="match status" value="1"/>
</dbReference>
<dbReference type="InterPro" id="IPR010541">
    <property type="entry name" value="Prp3_C"/>
</dbReference>
<evidence type="ECO:0000313" key="2">
    <source>
        <dbReference type="EMBL" id="KAF7390907.1"/>
    </source>
</evidence>
<evidence type="ECO:0000259" key="1">
    <source>
        <dbReference type="PROSITE" id="PS50908"/>
    </source>
</evidence>
<dbReference type="PANTHER" id="PTHR15955">
    <property type="entry name" value="RWD DOMAIN CONTAINING PROTEIN 2"/>
    <property type="match status" value="1"/>
</dbReference>
<dbReference type="Proteomes" id="UP000614350">
    <property type="component" value="Unassembled WGS sequence"/>
</dbReference>
<name>A0A834JMJ6_VESVU</name>
<dbReference type="Pfam" id="PF05773">
    <property type="entry name" value="RWD"/>
    <property type="match status" value="1"/>
</dbReference>
<comment type="caution">
    <text evidence="2">The sequence shown here is derived from an EMBL/GenBank/DDBJ whole genome shotgun (WGS) entry which is preliminary data.</text>
</comment>
<organism evidence="2 3">
    <name type="scientific">Vespula vulgaris</name>
    <name type="common">Yellow jacket</name>
    <name type="synonym">Wasp</name>
    <dbReference type="NCBI Taxonomy" id="7454"/>
    <lineage>
        <taxon>Eukaryota</taxon>
        <taxon>Metazoa</taxon>
        <taxon>Ecdysozoa</taxon>
        <taxon>Arthropoda</taxon>
        <taxon>Hexapoda</taxon>
        <taxon>Insecta</taxon>
        <taxon>Pterygota</taxon>
        <taxon>Neoptera</taxon>
        <taxon>Endopterygota</taxon>
        <taxon>Hymenoptera</taxon>
        <taxon>Apocrita</taxon>
        <taxon>Aculeata</taxon>
        <taxon>Vespoidea</taxon>
        <taxon>Vespidae</taxon>
        <taxon>Vespinae</taxon>
        <taxon>Vespula</taxon>
    </lineage>
</organism>
<dbReference type="EMBL" id="JACSEA010000010">
    <property type="protein sequence ID" value="KAF7390907.1"/>
    <property type="molecule type" value="Genomic_DNA"/>
</dbReference>
<accession>A0A834JMJ6</accession>
<proteinExistence type="predicted"/>
<dbReference type="InterPro" id="IPR016135">
    <property type="entry name" value="UBQ-conjugating_enzyme/RWD"/>
</dbReference>
<feature type="domain" description="RWD" evidence="1">
    <location>
        <begin position="16"/>
        <end position="132"/>
    </location>
</feature>
<dbReference type="Pfam" id="PF06544">
    <property type="entry name" value="Prp3_C"/>
    <property type="match status" value="1"/>
</dbReference>
<dbReference type="SMART" id="SM00591">
    <property type="entry name" value="RWD"/>
    <property type="match status" value="1"/>
</dbReference>
<dbReference type="PANTHER" id="PTHR15955:SF8">
    <property type="entry name" value="RWD DOMAIN-CONTAINING PROTEIN 2B-RELATED"/>
    <property type="match status" value="1"/>
</dbReference>
<dbReference type="Gene3D" id="3.10.110.10">
    <property type="entry name" value="Ubiquitin Conjugating Enzyme"/>
    <property type="match status" value="1"/>
</dbReference>
<dbReference type="AlphaFoldDB" id="A0A834JMJ6"/>
<dbReference type="PROSITE" id="PS50908">
    <property type="entry name" value="RWD"/>
    <property type="match status" value="1"/>
</dbReference>
<dbReference type="InterPro" id="IPR059181">
    <property type="entry name" value="RWDD2A-B_C"/>
</dbReference>
<reference evidence="2" key="1">
    <citation type="journal article" date="2020" name="G3 (Bethesda)">
        <title>High-Quality Assemblies for Three Invasive Social Wasps from the &lt;i&gt;Vespula&lt;/i&gt; Genus.</title>
        <authorList>
            <person name="Harrop T.W.R."/>
            <person name="Guhlin J."/>
            <person name="McLaughlin G.M."/>
            <person name="Permina E."/>
            <person name="Stockwell P."/>
            <person name="Gilligan J."/>
            <person name="Le Lec M.F."/>
            <person name="Gruber M.A.M."/>
            <person name="Quinn O."/>
            <person name="Lovegrove M."/>
            <person name="Duncan E.J."/>
            <person name="Remnant E.J."/>
            <person name="Van Eeckhoven J."/>
            <person name="Graham B."/>
            <person name="Knapp R.A."/>
            <person name="Langford K.W."/>
            <person name="Kronenberg Z."/>
            <person name="Press M.O."/>
            <person name="Eacker S.M."/>
            <person name="Wilson-Rankin E.E."/>
            <person name="Purcell J."/>
            <person name="Lester P.J."/>
            <person name="Dearden P.K."/>
        </authorList>
    </citation>
    <scope>NUCLEOTIDE SEQUENCE</scope>
    <source>
        <strain evidence="2">Marl-1</strain>
    </source>
</reference>
<sequence>MTFYENIKENLTTQIYELEALQSVYPEELIVADHGIVADINHFIEFPQEELPQRLEYVIKISENEAIIELQVCLPTNYPQEKPEVYARTSMLNRTQQLLLNEALASFLSENEQGEPCIYSLISWLQDNIEKYLKNSNVNKEKTNEYKKKEHEQGDKLIFTRYWIYSHHIYNKLKRKDIANLAKEYCLTGFCLPGKPGIICIEGTDTNCELWWQKVKVMNWHKILIKLIEDEILDNEKNINNMRKYPNFQEVSFPSSDRHNDMGQLLTYLTEHQSQHVFNDIFGIKGKFTH</sequence>
<dbReference type="CDD" id="cd23829">
    <property type="entry name" value="RWD_RWDD2"/>
    <property type="match status" value="1"/>
</dbReference>
<dbReference type="InterPro" id="IPR017359">
    <property type="entry name" value="Phi-like"/>
</dbReference>
<dbReference type="SUPFAM" id="SSF54495">
    <property type="entry name" value="UBC-like"/>
    <property type="match status" value="1"/>
</dbReference>
<protein>
    <recommendedName>
        <fullName evidence="1">RWD domain-containing protein</fullName>
    </recommendedName>
</protein>
<keyword evidence="3" id="KW-1185">Reference proteome</keyword>
<gene>
    <name evidence="2" type="ORF">HZH66_009387</name>
</gene>
<evidence type="ECO:0000313" key="3">
    <source>
        <dbReference type="Proteomes" id="UP000614350"/>
    </source>
</evidence>